<dbReference type="EMBL" id="LAZR01058154">
    <property type="protein sequence ID" value="KKK70519.1"/>
    <property type="molecule type" value="Genomic_DNA"/>
</dbReference>
<proteinExistence type="predicted"/>
<organism evidence="1">
    <name type="scientific">marine sediment metagenome</name>
    <dbReference type="NCBI Taxonomy" id="412755"/>
    <lineage>
        <taxon>unclassified sequences</taxon>
        <taxon>metagenomes</taxon>
        <taxon>ecological metagenomes</taxon>
    </lineage>
</organism>
<accession>A0A0F8ZVU0</accession>
<name>A0A0F8ZVU0_9ZZZZ</name>
<protein>
    <submittedName>
        <fullName evidence="1">Uncharacterized protein</fullName>
    </submittedName>
</protein>
<evidence type="ECO:0000313" key="1">
    <source>
        <dbReference type="EMBL" id="KKK70519.1"/>
    </source>
</evidence>
<sequence length="50" mass="5716">VFWGEDGAVFSIKTNQIKNIRSDNSDIHGHVVVHVDIDVEKKQKERGEKL</sequence>
<comment type="caution">
    <text evidence="1">The sequence shown here is derived from an EMBL/GenBank/DDBJ whole genome shotgun (WGS) entry which is preliminary data.</text>
</comment>
<gene>
    <name evidence="1" type="ORF">LCGC14_2923200</name>
</gene>
<reference evidence="1" key="1">
    <citation type="journal article" date="2015" name="Nature">
        <title>Complex archaea that bridge the gap between prokaryotes and eukaryotes.</title>
        <authorList>
            <person name="Spang A."/>
            <person name="Saw J.H."/>
            <person name="Jorgensen S.L."/>
            <person name="Zaremba-Niedzwiedzka K."/>
            <person name="Martijn J."/>
            <person name="Lind A.E."/>
            <person name="van Eijk R."/>
            <person name="Schleper C."/>
            <person name="Guy L."/>
            <person name="Ettema T.J."/>
        </authorList>
    </citation>
    <scope>NUCLEOTIDE SEQUENCE</scope>
</reference>
<dbReference type="AlphaFoldDB" id="A0A0F8ZVU0"/>
<feature type="non-terminal residue" evidence="1">
    <location>
        <position position="1"/>
    </location>
</feature>